<reference evidence="18 19" key="1">
    <citation type="submission" date="2020-08" db="EMBL/GenBank/DDBJ databases">
        <title>Functional genomics of gut bacteria from endangered species of beetles.</title>
        <authorList>
            <person name="Carlos-Shanley C."/>
        </authorList>
    </citation>
    <scope>NUCLEOTIDE SEQUENCE [LARGE SCALE GENOMIC DNA]</scope>
    <source>
        <strain evidence="18 19">S00202</strain>
    </source>
</reference>
<accession>A0A7X0EU19</accession>
<feature type="coiled-coil region" evidence="17">
    <location>
        <begin position="274"/>
        <end position="301"/>
    </location>
</feature>
<dbReference type="GO" id="GO:0016042">
    <property type="term" value="P:lipid catabolic process"/>
    <property type="evidence" value="ECO:0007669"/>
    <property type="project" value="UniProtKB-UniRule"/>
</dbReference>
<evidence type="ECO:0000256" key="6">
    <source>
        <dbReference type="ARBA" id="ARBA00022519"/>
    </source>
</evidence>
<dbReference type="GO" id="GO:0006457">
    <property type="term" value="P:protein folding"/>
    <property type="evidence" value="ECO:0007669"/>
    <property type="project" value="UniProtKB-UniRule"/>
</dbReference>
<evidence type="ECO:0000256" key="1">
    <source>
        <dbReference type="ARBA" id="ARBA00003280"/>
    </source>
</evidence>
<evidence type="ECO:0000256" key="13">
    <source>
        <dbReference type="ARBA" id="ARBA00030948"/>
    </source>
</evidence>
<comment type="function">
    <text evidence="1 16">May be involved in the folding of the extracellular lipase during its passage through the periplasm.</text>
</comment>
<dbReference type="Pfam" id="PF03280">
    <property type="entry name" value="Lipase_chap"/>
    <property type="match status" value="1"/>
</dbReference>
<keyword evidence="5 16" id="KW-1003">Cell membrane</keyword>
<dbReference type="GO" id="GO:0051082">
    <property type="term" value="F:unfolded protein binding"/>
    <property type="evidence" value="ECO:0007669"/>
    <property type="project" value="UniProtKB-UniRule"/>
</dbReference>
<keyword evidence="11 16" id="KW-0472">Membrane</keyword>
<evidence type="ECO:0000256" key="8">
    <source>
        <dbReference type="ARBA" id="ARBA00022963"/>
    </source>
</evidence>
<dbReference type="HAMAP" id="MF_00790">
    <property type="entry name" value="Lipase_chap"/>
    <property type="match status" value="1"/>
</dbReference>
<evidence type="ECO:0000313" key="19">
    <source>
        <dbReference type="Proteomes" id="UP000557193"/>
    </source>
</evidence>
<evidence type="ECO:0000256" key="14">
    <source>
        <dbReference type="ARBA" id="ARBA00031542"/>
    </source>
</evidence>
<evidence type="ECO:0000256" key="15">
    <source>
        <dbReference type="ARBA" id="ARBA00033028"/>
    </source>
</evidence>
<evidence type="ECO:0000256" key="4">
    <source>
        <dbReference type="ARBA" id="ARBA00019692"/>
    </source>
</evidence>
<dbReference type="SUPFAM" id="SSF158855">
    <property type="entry name" value="Lipase chaperone-like"/>
    <property type="match status" value="1"/>
</dbReference>
<keyword evidence="19" id="KW-1185">Reference proteome</keyword>
<evidence type="ECO:0000313" key="18">
    <source>
        <dbReference type="EMBL" id="MBB6341689.1"/>
    </source>
</evidence>
<name>A0A7X0EU19_9PSED</name>
<keyword evidence="6 16" id="KW-0997">Cell inner membrane</keyword>
<protein>
    <recommendedName>
        <fullName evidence="4 16">Lipase chaperone</fullName>
    </recommendedName>
    <alternativeName>
        <fullName evidence="16">Lipase activator protein</fullName>
    </alternativeName>
    <alternativeName>
        <fullName evidence="15 16">Lipase foldase</fullName>
    </alternativeName>
    <alternativeName>
        <fullName evidence="13 16">Lipase helper protein</fullName>
    </alternativeName>
    <alternativeName>
        <fullName evidence="14 16">Lipase modulator</fullName>
    </alternativeName>
</protein>
<dbReference type="InterPro" id="IPR004961">
    <property type="entry name" value="Lipase_chaperone"/>
</dbReference>
<evidence type="ECO:0000256" key="2">
    <source>
        <dbReference type="ARBA" id="ARBA00004383"/>
    </source>
</evidence>
<evidence type="ECO:0000256" key="12">
    <source>
        <dbReference type="ARBA" id="ARBA00023186"/>
    </source>
</evidence>
<evidence type="ECO:0000256" key="9">
    <source>
        <dbReference type="ARBA" id="ARBA00022989"/>
    </source>
</evidence>
<dbReference type="Proteomes" id="UP000557193">
    <property type="component" value="Unassembled WGS sequence"/>
</dbReference>
<evidence type="ECO:0000256" key="5">
    <source>
        <dbReference type="ARBA" id="ARBA00022475"/>
    </source>
</evidence>
<evidence type="ECO:0000256" key="3">
    <source>
        <dbReference type="ARBA" id="ARBA00010358"/>
    </source>
</evidence>
<keyword evidence="17" id="KW-0175">Coiled coil</keyword>
<keyword evidence="7 16" id="KW-0812">Transmembrane</keyword>
<dbReference type="AlphaFoldDB" id="A0A7X0EU19"/>
<proteinExistence type="inferred from homology"/>
<keyword evidence="9 16" id="KW-1133">Transmembrane helix</keyword>
<comment type="subcellular location">
    <subcellularLocation>
        <location evidence="2">Cell inner membrane</location>
        <topology evidence="2">Single-pass membrane protein</topology>
        <orientation evidence="2">Periplasmic side</orientation>
    </subcellularLocation>
</comment>
<dbReference type="RefSeq" id="WP_184682642.1">
    <property type="nucleotide sequence ID" value="NZ_JACHLL010000003.1"/>
</dbReference>
<sequence length="345" mass="38639">MKPTERRTYVLTLTLALATITGVVWWSQPATDTPQPSGPSAAAVSIITPTASREEAARPLPNTLQPLPASFQGTEIDGRLRVDASGNLIIEGEIRHLFDYFLSSFGEEPLKASIERLQSYITAQLAEPAEGQALQLLEQYLDYKRQLVDLERDLPQLTHLDGIRQREQAVSALRARLFSQEAHQAFFAEEEAYNQFTLNRLSIQNDASLSAEQKGQAMQALRDSLPEILEQAVLPQLQSELHQQTQALRARNGSPEELRALRQQLVGSEATARLEALDQQRADWQQRLKRYSSAKAEIESNPGLSQTDRQAALDELIASHFNEQERLRLDAALALHQSRQDNNSN</sequence>
<evidence type="ECO:0000256" key="16">
    <source>
        <dbReference type="HAMAP-Rule" id="MF_00790"/>
    </source>
</evidence>
<gene>
    <name evidence="16" type="primary">lifO</name>
    <name evidence="18" type="ORF">HNP49_001857</name>
</gene>
<dbReference type="EMBL" id="JACHLL010000003">
    <property type="protein sequence ID" value="MBB6341689.1"/>
    <property type="molecule type" value="Genomic_DNA"/>
</dbReference>
<evidence type="ECO:0000256" key="7">
    <source>
        <dbReference type="ARBA" id="ARBA00022692"/>
    </source>
</evidence>
<evidence type="ECO:0000256" key="17">
    <source>
        <dbReference type="SAM" id="Coils"/>
    </source>
</evidence>
<keyword evidence="10 16" id="KW-0443">Lipid metabolism</keyword>
<keyword evidence="12 16" id="KW-0143">Chaperone</keyword>
<comment type="caution">
    <text evidence="18">The sequence shown here is derived from an EMBL/GenBank/DDBJ whole genome shotgun (WGS) entry which is preliminary data.</text>
</comment>
<keyword evidence="8 16" id="KW-0442">Lipid degradation</keyword>
<evidence type="ECO:0000256" key="11">
    <source>
        <dbReference type="ARBA" id="ARBA00023136"/>
    </source>
</evidence>
<dbReference type="NCBIfam" id="NF002334">
    <property type="entry name" value="PRK01294.1-2"/>
    <property type="match status" value="1"/>
</dbReference>
<comment type="similarity">
    <text evidence="3 16">Belongs to the lipase chaperone family.</text>
</comment>
<dbReference type="GO" id="GO:0005886">
    <property type="term" value="C:plasma membrane"/>
    <property type="evidence" value="ECO:0007669"/>
    <property type="project" value="UniProtKB-SubCell"/>
</dbReference>
<organism evidence="18 19">
    <name type="scientific">Pseudomonas fluvialis</name>
    <dbReference type="NCBI Taxonomy" id="1793966"/>
    <lineage>
        <taxon>Bacteria</taxon>
        <taxon>Pseudomonadati</taxon>
        <taxon>Pseudomonadota</taxon>
        <taxon>Gammaproteobacteria</taxon>
        <taxon>Pseudomonadales</taxon>
        <taxon>Pseudomonadaceae</taxon>
        <taxon>Pseudomonas</taxon>
    </lineage>
</organism>
<evidence type="ECO:0000256" key="10">
    <source>
        <dbReference type="ARBA" id="ARBA00023098"/>
    </source>
</evidence>